<reference evidence="7" key="1">
    <citation type="submission" date="2015-09" db="EMBL/GenBank/DDBJ databases">
        <title>Draft Genome Sequences of Two Novel Amoeba-resistant Intranuclear Bacteria, Candidatus Berkiella cookevillensis and Candidatus Berkiella aquae.</title>
        <authorList>
            <person name="Mehari Y.T."/>
            <person name="Arivett B.A."/>
            <person name="Farone A.L."/>
            <person name="Gunderson J.H."/>
            <person name="Farone M.B."/>
        </authorList>
    </citation>
    <scope>NUCLEOTIDE SEQUENCE [LARGE SCALE GENOMIC DNA]</scope>
    <source>
        <strain evidence="7">CC99</strain>
    </source>
</reference>
<dbReference type="Pfam" id="PF02195">
    <property type="entry name" value="ParB_N"/>
    <property type="match status" value="1"/>
</dbReference>
<dbReference type="EMBL" id="LKHV02000001">
    <property type="protein sequence ID" value="MCS5709726.1"/>
    <property type="molecule type" value="Genomic_DNA"/>
</dbReference>
<keyword evidence="9" id="KW-1185">Reference proteome</keyword>
<evidence type="ECO:0000256" key="5">
    <source>
        <dbReference type="ARBA" id="ARBA00025472"/>
    </source>
</evidence>
<dbReference type="PANTHER" id="PTHR33375">
    <property type="entry name" value="CHROMOSOME-PARTITIONING PROTEIN PARB-RELATED"/>
    <property type="match status" value="1"/>
</dbReference>
<dbReference type="OrthoDB" id="9802051at2"/>
<dbReference type="GO" id="GO:0045881">
    <property type="term" value="P:positive regulation of sporulation resulting in formation of a cellular spore"/>
    <property type="evidence" value="ECO:0007669"/>
    <property type="project" value="TreeGrafter"/>
</dbReference>
<dbReference type="InterPro" id="IPR057240">
    <property type="entry name" value="ParB_dimer_C"/>
</dbReference>
<dbReference type="InterPro" id="IPR003115">
    <property type="entry name" value="ParB_N"/>
</dbReference>
<evidence type="ECO:0000256" key="2">
    <source>
        <dbReference type="ARBA" id="ARBA00022372"/>
    </source>
</evidence>
<comment type="similarity">
    <text evidence="1">Belongs to the ParB family.</text>
</comment>
<dbReference type="PANTHER" id="PTHR33375:SF1">
    <property type="entry name" value="CHROMOSOME-PARTITIONING PROTEIN PARB-RELATED"/>
    <property type="match status" value="1"/>
</dbReference>
<evidence type="ECO:0000313" key="7">
    <source>
        <dbReference type="EMBL" id="KRG18811.1"/>
    </source>
</evidence>
<dbReference type="Proteomes" id="UP000051494">
    <property type="component" value="Unassembled WGS sequence"/>
</dbReference>
<dbReference type="SUPFAM" id="SSF110849">
    <property type="entry name" value="ParB/Sulfiredoxin"/>
    <property type="match status" value="1"/>
</dbReference>
<dbReference type="GO" id="GO:0003677">
    <property type="term" value="F:DNA binding"/>
    <property type="evidence" value="ECO:0007669"/>
    <property type="project" value="UniProtKB-KW"/>
</dbReference>
<name>A0A0Q9YE65_9GAMM</name>
<proteinExistence type="inferred from homology"/>
<dbReference type="STRING" id="437022.CC99x_01292"/>
<dbReference type="FunFam" id="3.90.1530.30:FF:000001">
    <property type="entry name" value="Chromosome partitioning protein ParB"/>
    <property type="match status" value="1"/>
</dbReference>
<evidence type="ECO:0000259" key="6">
    <source>
        <dbReference type="SMART" id="SM00470"/>
    </source>
</evidence>
<dbReference type="InterPro" id="IPR036086">
    <property type="entry name" value="ParB/Sulfiredoxin_sf"/>
</dbReference>
<dbReference type="Pfam" id="PF23552">
    <property type="entry name" value="ParB_C"/>
    <property type="match status" value="1"/>
</dbReference>
<dbReference type="SMART" id="SM00470">
    <property type="entry name" value="ParB"/>
    <property type="match status" value="1"/>
</dbReference>
<dbReference type="RefSeq" id="WP_057624397.1">
    <property type="nucleotide sequence ID" value="NZ_LKHV02000001.1"/>
</dbReference>
<evidence type="ECO:0000313" key="9">
    <source>
        <dbReference type="Proteomes" id="UP000051494"/>
    </source>
</evidence>
<reference evidence="8" key="2">
    <citation type="journal article" date="2016" name="Genome Announc.">
        <title>Draft Genome Sequences of Two Novel Amoeba-Resistant Intranuclear Bacteria, 'Candidatus Berkiella cookevillensis' and 'Candidatus Berkiella aquae'.</title>
        <authorList>
            <person name="Mehari Y.T."/>
            <person name="Arivett B.A."/>
            <person name="Farone A.L."/>
            <person name="Gunderson J.H."/>
            <person name="Farone M.B."/>
        </authorList>
    </citation>
    <scope>NUCLEOTIDE SEQUENCE</scope>
    <source>
        <strain evidence="8">CC99</strain>
    </source>
</reference>
<dbReference type="InterPro" id="IPR004437">
    <property type="entry name" value="ParB/RepB/Spo0J"/>
</dbReference>
<comment type="caution">
    <text evidence="7">The sequence shown here is derived from an EMBL/GenBank/DDBJ whole genome shotgun (WGS) entry which is preliminary data.</text>
</comment>
<dbReference type="NCBIfam" id="TIGR00180">
    <property type="entry name" value="parB_part"/>
    <property type="match status" value="1"/>
</dbReference>
<dbReference type="FunFam" id="1.10.10.2830:FF:000001">
    <property type="entry name" value="Chromosome partitioning protein ParB"/>
    <property type="match status" value="1"/>
</dbReference>
<comment type="function">
    <text evidence="5">Involved in chromosome partition. Localize to both poles of the predivisional cell following completion of DNA replication. Binds to the DNA origin of replication.</text>
</comment>
<dbReference type="SUPFAM" id="SSF109709">
    <property type="entry name" value="KorB DNA-binding domain-like"/>
    <property type="match status" value="1"/>
</dbReference>
<keyword evidence="4" id="KW-0238">DNA-binding</keyword>
<dbReference type="PATRIC" id="fig|1590042.3.peg.1312"/>
<feature type="domain" description="ParB-like N-terminal" evidence="6">
    <location>
        <begin position="54"/>
        <end position="145"/>
    </location>
</feature>
<evidence type="ECO:0000256" key="3">
    <source>
        <dbReference type="ARBA" id="ARBA00022829"/>
    </source>
</evidence>
<dbReference type="InterPro" id="IPR041468">
    <property type="entry name" value="HTH_ParB/Spo0J"/>
</dbReference>
<accession>A0A0Q9YE65</accession>
<dbReference type="InterPro" id="IPR050336">
    <property type="entry name" value="Chromosome_partition/occlusion"/>
</dbReference>
<dbReference type="EMBL" id="LKHV01000005">
    <property type="protein sequence ID" value="KRG18811.1"/>
    <property type="molecule type" value="Genomic_DNA"/>
</dbReference>
<evidence type="ECO:0000256" key="1">
    <source>
        <dbReference type="ARBA" id="ARBA00006295"/>
    </source>
</evidence>
<dbReference type="GO" id="GO:0007059">
    <property type="term" value="P:chromosome segregation"/>
    <property type="evidence" value="ECO:0007669"/>
    <property type="project" value="UniProtKB-KW"/>
</dbReference>
<reference evidence="8" key="3">
    <citation type="submission" date="2021-06" db="EMBL/GenBank/DDBJ databases">
        <title>Genomic Description and Analysis of Intracellular Bacteria, Candidatus Berkiella cookevillensis and Candidatus Berkiella aquae.</title>
        <authorList>
            <person name="Kidane D.T."/>
            <person name="Mehari Y.T."/>
            <person name="Rice F.C."/>
            <person name="Arivett B.A."/>
            <person name="Farone A.L."/>
            <person name="Berk S.G."/>
            <person name="Farone M.B."/>
        </authorList>
    </citation>
    <scope>NUCLEOTIDE SEQUENCE</scope>
    <source>
        <strain evidence="8">CC99</strain>
    </source>
</reference>
<dbReference type="GO" id="GO:0005694">
    <property type="term" value="C:chromosome"/>
    <property type="evidence" value="ECO:0007669"/>
    <property type="project" value="TreeGrafter"/>
</dbReference>
<evidence type="ECO:0000313" key="8">
    <source>
        <dbReference type="EMBL" id="MCS5709726.1"/>
    </source>
</evidence>
<organism evidence="7">
    <name type="scientific">Candidatus Berkiella cookevillensis</name>
    <dbReference type="NCBI Taxonomy" id="437022"/>
    <lineage>
        <taxon>Bacteria</taxon>
        <taxon>Pseudomonadati</taxon>
        <taxon>Pseudomonadota</taxon>
        <taxon>Gammaproteobacteria</taxon>
        <taxon>Candidatus Berkiellales</taxon>
        <taxon>Candidatus Berkiellaceae</taxon>
        <taxon>Candidatus Berkiella</taxon>
    </lineage>
</organism>
<gene>
    <name evidence="7" type="primary">parB</name>
    <name evidence="8" type="ORF">CC99x_012540</name>
    <name evidence="7" type="ORF">CC99x_01292</name>
</gene>
<dbReference type="Gene3D" id="3.90.1530.30">
    <property type="match status" value="1"/>
</dbReference>
<dbReference type="CDD" id="cd16393">
    <property type="entry name" value="SPO0J_N"/>
    <property type="match status" value="1"/>
</dbReference>
<dbReference type="AlphaFoldDB" id="A0A0Q9YE65"/>
<dbReference type="Gene3D" id="1.10.10.2830">
    <property type="match status" value="1"/>
</dbReference>
<dbReference type="Pfam" id="PF17762">
    <property type="entry name" value="HTH_ParB"/>
    <property type="match status" value="1"/>
</dbReference>
<sequence length="307" mass="33844">MAKKYRGLGKGLNELLSATLGPQGSTELLPSFPLEPQDNFYEDASARVPGQILKYLSVTELKGGPFQPRQTMRHEGLEQLAESIKAQGVLQPIVVRLSSISKNYEIIAGERRWRAAQLAGVEKVPVIVRDVSDEDAMTLALIENIQREDLNPMEEARALKRLADSLSLTHLEVAEAVGKSRTSVTNLLRLLALAEEVQKMLEEGHIEMGHARALLTLSASLQGQVARTIVSRALSVRETEKLVKRIQEGKPAEKMVVAVDPNIKRLEIDLAEKLGAKVNIKHGQKGGLVLIRYHNVDELEGILDHIA</sequence>
<keyword evidence="3" id="KW-0159">Chromosome partition</keyword>
<evidence type="ECO:0000256" key="4">
    <source>
        <dbReference type="ARBA" id="ARBA00023125"/>
    </source>
</evidence>
<protein>
    <recommendedName>
        <fullName evidence="2">Probable chromosome-partitioning protein ParB</fullName>
    </recommendedName>
</protein>